<feature type="region of interest" description="Disordered" evidence="1">
    <location>
        <begin position="364"/>
        <end position="475"/>
    </location>
</feature>
<comment type="caution">
    <text evidence="2">The sequence shown here is derived from an EMBL/GenBank/DDBJ whole genome shotgun (WGS) entry which is preliminary data.</text>
</comment>
<dbReference type="HOGENOM" id="CLU_523836_0_0_1"/>
<evidence type="ECO:0000313" key="2">
    <source>
        <dbReference type="EMBL" id="GAA94866.1"/>
    </source>
</evidence>
<reference evidence="2 3" key="1">
    <citation type="journal article" date="2011" name="J. Gen. Appl. Microbiol.">
        <title>Draft genome sequencing of the enigmatic basidiomycete Mixia osmundae.</title>
        <authorList>
            <person name="Nishida H."/>
            <person name="Nagatsuka Y."/>
            <person name="Sugiyama J."/>
        </authorList>
    </citation>
    <scope>NUCLEOTIDE SEQUENCE [LARGE SCALE GENOMIC DNA]</scope>
    <source>
        <strain evidence="3">CBS 9802 / IAM 14324 / JCM 22182 / KY 12970</strain>
    </source>
</reference>
<organism evidence="2 3">
    <name type="scientific">Mixia osmundae (strain CBS 9802 / IAM 14324 / JCM 22182 / KY 12970)</name>
    <dbReference type="NCBI Taxonomy" id="764103"/>
    <lineage>
        <taxon>Eukaryota</taxon>
        <taxon>Fungi</taxon>
        <taxon>Dikarya</taxon>
        <taxon>Basidiomycota</taxon>
        <taxon>Pucciniomycotina</taxon>
        <taxon>Mixiomycetes</taxon>
        <taxon>Mixiales</taxon>
        <taxon>Mixiaceae</taxon>
        <taxon>Mixia</taxon>
    </lineage>
</organism>
<feature type="compositionally biased region" description="Low complexity" evidence="1">
    <location>
        <begin position="399"/>
        <end position="409"/>
    </location>
</feature>
<reference evidence="2 3" key="2">
    <citation type="journal article" date="2012" name="Open Biol.">
        <title>Characteristics of nucleosomes and linker DNA regions on the genome of the basidiomycete Mixia osmundae revealed by mono- and dinucleosome mapping.</title>
        <authorList>
            <person name="Nishida H."/>
            <person name="Kondo S."/>
            <person name="Matsumoto T."/>
            <person name="Suzuki Y."/>
            <person name="Yoshikawa H."/>
            <person name="Taylor T.D."/>
            <person name="Sugiyama J."/>
        </authorList>
    </citation>
    <scope>NUCLEOTIDE SEQUENCE [LARGE SCALE GENOMIC DNA]</scope>
    <source>
        <strain evidence="3">CBS 9802 / IAM 14324 / JCM 22182 / KY 12970</strain>
    </source>
</reference>
<name>G7DW60_MIXOS</name>
<evidence type="ECO:0000256" key="1">
    <source>
        <dbReference type="SAM" id="MobiDB-lite"/>
    </source>
</evidence>
<dbReference type="InParanoid" id="G7DW60"/>
<dbReference type="RefSeq" id="XP_014565013.1">
    <property type="nucleotide sequence ID" value="XM_014709527.1"/>
</dbReference>
<dbReference type="Proteomes" id="UP000009131">
    <property type="component" value="Unassembled WGS sequence"/>
</dbReference>
<dbReference type="eggNOG" id="KOG1143">
    <property type="taxonomic scope" value="Eukaryota"/>
</dbReference>
<dbReference type="EMBL" id="BABT02000047">
    <property type="protein sequence ID" value="GAA94866.1"/>
    <property type="molecule type" value="Genomic_DNA"/>
</dbReference>
<accession>G7DW60</accession>
<evidence type="ECO:0000313" key="3">
    <source>
        <dbReference type="Proteomes" id="UP000009131"/>
    </source>
</evidence>
<feature type="compositionally biased region" description="Low complexity" evidence="1">
    <location>
        <begin position="428"/>
        <end position="455"/>
    </location>
</feature>
<dbReference type="AlphaFoldDB" id="G7DW60"/>
<proteinExistence type="predicted"/>
<feature type="compositionally biased region" description="Polar residues" evidence="1">
    <location>
        <begin position="410"/>
        <end position="427"/>
    </location>
</feature>
<feature type="compositionally biased region" description="Basic and acidic residues" evidence="1">
    <location>
        <begin position="384"/>
        <end position="397"/>
    </location>
</feature>
<dbReference type="OrthoDB" id="248233at2759"/>
<protein>
    <submittedName>
        <fullName evidence="2">Uncharacterized protein</fullName>
    </submittedName>
</protein>
<gene>
    <name evidence="2" type="primary">Mo01520</name>
    <name evidence="2" type="ORF">E5Q_01520</name>
</gene>
<keyword evidence="3" id="KW-1185">Reference proteome</keyword>
<feature type="compositionally biased region" description="Polar residues" evidence="1">
    <location>
        <begin position="458"/>
        <end position="472"/>
    </location>
</feature>
<sequence length="520" mass="56982">MFGEEISESPRLDSPFQSLSSVLASTVVDSGQTSGAASVVQRDGSYQKMLRRASSSLLSCSTTSHATASDELDLPLQALHIDRKLSQSFGIAPESDDSGHIEYKYRLQTATGDRLGRLVTQLKWRLIEGGGLAIYEIGILDDGTLIGLDAQDLEISLRTLRTMADQLSAKVDILRKIEISPSSDPETEDALALKIARQEAIDEMGDDPNAKMKRDLIEAGYRREPPQYLRQQTVQGLHPRTIKMLERQARRQKRDRVLLRRANGIFQDTDDEDSDSSSQRLPVTTATVLIPDEQLITIEPGFDWPDVSLSEPEPPIAAEATIKPSNTTRWRRSPSNCFSVADDVYTSDDEEGDLEIVKPLEALTCRPPDRPTPSPRPPSLTAAEKWRRREVRREKSRSAKAALARSLPSEDTQPALPSSSRQSDTDNSQGSGHSSPLPSPSLVSSTTSMSSASEPATLAQSTSNPSEQTSSDHSSRMRYIVEAQIIATGPLTSAFKTNTNSLDASFPAYLNLEDFGPSTN</sequence>